<dbReference type="Pfam" id="PF05368">
    <property type="entry name" value="NmrA"/>
    <property type="match status" value="1"/>
</dbReference>
<dbReference type="Gene3D" id="3.40.50.720">
    <property type="entry name" value="NAD(P)-binding Rossmann-like Domain"/>
    <property type="match status" value="1"/>
</dbReference>
<evidence type="ECO:0000256" key="1">
    <source>
        <dbReference type="ARBA" id="ARBA00005725"/>
    </source>
</evidence>
<gene>
    <name evidence="5" type="ORF">QBC35DRAFT_505117</name>
</gene>
<dbReference type="InterPro" id="IPR051609">
    <property type="entry name" value="NmrA/Isoflavone_reductase-like"/>
</dbReference>
<keyword evidence="2" id="KW-0521">NADP</keyword>
<dbReference type="GO" id="GO:0016491">
    <property type="term" value="F:oxidoreductase activity"/>
    <property type="evidence" value="ECO:0007669"/>
    <property type="project" value="UniProtKB-KW"/>
</dbReference>
<keyword evidence="6" id="KW-1185">Reference proteome</keyword>
<dbReference type="Proteomes" id="UP001302126">
    <property type="component" value="Unassembled WGS sequence"/>
</dbReference>
<evidence type="ECO:0000313" key="6">
    <source>
        <dbReference type="Proteomes" id="UP001302126"/>
    </source>
</evidence>
<proteinExistence type="inferred from homology"/>
<accession>A0AAN7AFL8</accession>
<protein>
    <recommendedName>
        <fullName evidence="4">NmrA-like domain-containing protein</fullName>
    </recommendedName>
</protein>
<comment type="similarity">
    <text evidence="1">Belongs to the NmrA-type oxidoreductase family. Isoflavone reductase subfamily.</text>
</comment>
<dbReference type="SUPFAM" id="SSF51735">
    <property type="entry name" value="NAD(P)-binding Rossmann-fold domains"/>
    <property type="match status" value="1"/>
</dbReference>
<dbReference type="PANTHER" id="PTHR47706">
    <property type="entry name" value="NMRA-LIKE FAMILY PROTEIN"/>
    <property type="match status" value="1"/>
</dbReference>
<name>A0AAN7AFL8_9PEZI</name>
<reference evidence="5" key="2">
    <citation type="submission" date="2023-05" db="EMBL/GenBank/DDBJ databases">
        <authorList>
            <consortium name="Lawrence Berkeley National Laboratory"/>
            <person name="Steindorff A."/>
            <person name="Hensen N."/>
            <person name="Bonometti L."/>
            <person name="Westerberg I."/>
            <person name="Brannstrom I.O."/>
            <person name="Guillou S."/>
            <person name="Cros-Aarteil S."/>
            <person name="Calhoun S."/>
            <person name="Haridas S."/>
            <person name="Kuo A."/>
            <person name="Mondo S."/>
            <person name="Pangilinan J."/>
            <person name="Riley R."/>
            <person name="Labutti K."/>
            <person name="Andreopoulos B."/>
            <person name="Lipzen A."/>
            <person name="Chen C."/>
            <person name="Yanf M."/>
            <person name="Daum C."/>
            <person name="Ng V."/>
            <person name="Clum A."/>
            <person name="Ohm R."/>
            <person name="Martin F."/>
            <person name="Silar P."/>
            <person name="Natvig D."/>
            <person name="Lalanne C."/>
            <person name="Gautier V."/>
            <person name="Ament-Velasquez S.L."/>
            <person name="Kruys A."/>
            <person name="Hutchinson M.I."/>
            <person name="Powell A.J."/>
            <person name="Barry K."/>
            <person name="Miller A.N."/>
            <person name="Grigoriev I.V."/>
            <person name="Debuchy R."/>
            <person name="Gladieux P."/>
            <person name="Thoren M.H."/>
            <person name="Johannesson H."/>
        </authorList>
    </citation>
    <scope>NUCLEOTIDE SEQUENCE</scope>
    <source>
        <strain evidence="5">PSN309</strain>
    </source>
</reference>
<dbReference type="InterPro" id="IPR036291">
    <property type="entry name" value="NAD(P)-bd_dom_sf"/>
</dbReference>
<evidence type="ECO:0000256" key="2">
    <source>
        <dbReference type="ARBA" id="ARBA00022857"/>
    </source>
</evidence>
<keyword evidence="3" id="KW-0560">Oxidoreductase</keyword>
<evidence type="ECO:0000259" key="4">
    <source>
        <dbReference type="Pfam" id="PF05368"/>
    </source>
</evidence>
<feature type="domain" description="NmrA-like" evidence="4">
    <location>
        <begin position="6"/>
        <end position="311"/>
    </location>
</feature>
<dbReference type="EMBL" id="MU864473">
    <property type="protein sequence ID" value="KAK4184824.1"/>
    <property type="molecule type" value="Genomic_DNA"/>
</dbReference>
<dbReference type="InterPro" id="IPR008030">
    <property type="entry name" value="NmrA-like"/>
</dbReference>
<dbReference type="PANTHER" id="PTHR47706:SF4">
    <property type="entry name" value="NMRA-LIKE DOMAIN-CONTAINING PROTEIN"/>
    <property type="match status" value="1"/>
</dbReference>
<evidence type="ECO:0000256" key="3">
    <source>
        <dbReference type="ARBA" id="ARBA00023002"/>
    </source>
</evidence>
<comment type="caution">
    <text evidence="5">The sequence shown here is derived from an EMBL/GenBank/DDBJ whole genome shotgun (WGS) entry which is preliminary data.</text>
</comment>
<organism evidence="5 6">
    <name type="scientific">Podospora australis</name>
    <dbReference type="NCBI Taxonomy" id="1536484"/>
    <lineage>
        <taxon>Eukaryota</taxon>
        <taxon>Fungi</taxon>
        <taxon>Dikarya</taxon>
        <taxon>Ascomycota</taxon>
        <taxon>Pezizomycotina</taxon>
        <taxon>Sordariomycetes</taxon>
        <taxon>Sordariomycetidae</taxon>
        <taxon>Sordariales</taxon>
        <taxon>Podosporaceae</taxon>
        <taxon>Podospora</taxon>
    </lineage>
</organism>
<reference evidence="5" key="1">
    <citation type="journal article" date="2023" name="Mol. Phylogenet. Evol.">
        <title>Genome-scale phylogeny and comparative genomics of the fungal order Sordariales.</title>
        <authorList>
            <person name="Hensen N."/>
            <person name="Bonometti L."/>
            <person name="Westerberg I."/>
            <person name="Brannstrom I.O."/>
            <person name="Guillou S."/>
            <person name="Cros-Aarteil S."/>
            <person name="Calhoun S."/>
            <person name="Haridas S."/>
            <person name="Kuo A."/>
            <person name="Mondo S."/>
            <person name="Pangilinan J."/>
            <person name="Riley R."/>
            <person name="LaButti K."/>
            <person name="Andreopoulos B."/>
            <person name="Lipzen A."/>
            <person name="Chen C."/>
            <person name="Yan M."/>
            <person name="Daum C."/>
            <person name="Ng V."/>
            <person name="Clum A."/>
            <person name="Steindorff A."/>
            <person name="Ohm R.A."/>
            <person name="Martin F."/>
            <person name="Silar P."/>
            <person name="Natvig D.O."/>
            <person name="Lalanne C."/>
            <person name="Gautier V."/>
            <person name="Ament-Velasquez S.L."/>
            <person name="Kruys A."/>
            <person name="Hutchinson M.I."/>
            <person name="Powell A.J."/>
            <person name="Barry K."/>
            <person name="Miller A.N."/>
            <person name="Grigoriev I.V."/>
            <person name="Debuchy R."/>
            <person name="Gladieux P."/>
            <person name="Hiltunen Thoren M."/>
            <person name="Johannesson H."/>
        </authorList>
    </citation>
    <scope>NUCLEOTIDE SEQUENCE</scope>
    <source>
        <strain evidence="5">PSN309</strain>
    </source>
</reference>
<evidence type="ECO:0000313" key="5">
    <source>
        <dbReference type="EMBL" id="KAK4184824.1"/>
    </source>
</evidence>
<dbReference type="AlphaFoldDB" id="A0AAN7AFL8"/>
<sequence>MVKIAVAAPGQVASEIIEGLVATGKHEIILLARRDPRAGDITEGVTWNKVDFSNKESLTSILSGVHTVLSFVMAHTDENSVSQKTLIDASIAAGVKRFAPSEWFIANYNVLSWYYEKLRVREYLEEVNKDKKVLEYTLFQPGMFTDYFANVQTNKYVVHNNFLPWDFDNRSIFSFSGKLDGRLTATSVKDMVNIVAKAVEYEGEWPKVGGIAGDTVTLAEILDLGKKIRGGNWKVINLDLDALKRGELDDAYVRIIDHPALANLDEASKLAFSKNAFIGFLLAISDPNECVVSNEWNGIFPDYKFTTVEEYVSKFWAGKP</sequence>